<dbReference type="PROSITE" id="PS51257">
    <property type="entry name" value="PROKAR_LIPOPROTEIN"/>
    <property type="match status" value="1"/>
</dbReference>
<feature type="signal peptide" evidence="1">
    <location>
        <begin position="1"/>
        <end position="20"/>
    </location>
</feature>
<organism evidence="2 3">
    <name type="scientific">Cellvibrio zantedeschiae</name>
    <dbReference type="NCBI Taxonomy" id="1237077"/>
    <lineage>
        <taxon>Bacteria</taxon>
        <taxon>Pseudomonadati</taxon>
        <taxon>Pseudomonadota</taxon>
        <taxon>Gammaproteobacteria</taxon>
        <taxon>Cellvibrionales</taxon>
        <taxon>Cellvibrionaceae</taxon>
        <taxon>Cellvibrio</taxon>
    </lineage>
</organism>
<dbReference type="Gene3D" id="2.130.10.10">
    <property type="entry name" value="YVTN repeat-like/Quinoprotein amine dehydrogenase"/>
    <property type="match status" value="1"/>
</dbReference>
<keyword evidence="3" id="KW-1185">Reference proteome</keyword>
<proteinExistence type="predicted"/>
<protein>
    <recommendedName>
        <fullName evidence="4">BNR/Asp-box repeat protein</fullName>
    </recommendedName>
</protein>
<accession>A0ABQ3B8Z8</accession>
<dbReference type="InterPro" id="IPR036278">
    <property type="entry name" value="Sialidase_sf"/>
</dbReference>
<sequence>MKKIALGLFITLMLLGCATAPVTQDANLLAKTQGYVFAYFPKTGAGNQLTVARVGTKETYTLLSRSEANGWGRWLPPGEYKISQWGTTPWGEYQTFTVKVGQVTDLGSLIPMSLGGYQYVILPVKLKETETAVQAPLREFSAQLATSEPISWAPQTVPPILKEVAPSTGLGLIVDIMNEYQRKVVKPSLNKQLLATKNPQDFFKIAKSGSAPSTDETPIDAKGNLYFGADFGQVRVRSSSGVWSSLDTASLYPVTAVEVCGNNLVAGYANGILKMSRDGGATWVQVKDFGSAESVLDIDCLKERNIVITGQYAESPWAFKPLKNVRLYSGTQAGLNDLTQLYNHDIPASQQGGILQIRGEQLQDKYVFIVPVSLFSLDLKTNQITDISKEKKVNGFHVTPNSQIITAWLAAGAFSDTYISTNAGQSWKEIDSPSLQINDIIFDSETKGIATRISPGMFTATPEFNNYDAVKNKWVKDYDGLTSCNVLLHNEKNKVQFCVAPGGNIFSYDKANKKWQAEFIVD</sequence>
<evidence type="ECO:0000256" key="1">
    <source>
        <dbReference type="SAM" id="SignalP"/>
    </source>
</evidence>
<reference evidence="3" key="1">
    <citation type="journal article" date="2019" name="Int. J. Syst. Evol. Microbiol.">
        <title>The Global Catalogue of Microorganisms (GCM) 10K type strain sequencing project: providing services to taxonomists for standard genome sequencing and annotation.</title>
        <authorList>
            <consortium name="The Broad Institute Genomics Platform"/>
            <consortium name="The Broad Institute Genome Sequencing Center for Infectious Disease"/>
            <person name="Wu L."/>
            <person name="Ma J."/>
        </authorList>
    </citation>
    <scope>NUCLEOTIDE SEQUENCE [LARGE SCALE GENOMIC DNA]</scope>
    <source>
        <strain evidence="3">KCTC 32239</strain>
    </source>
</reference>
<dbReference type="Proteomes" id="UP000619761">
    <property type="component" value="Unassembled WGS sequence"/>
</dbReference>
<keyword evidence="1" id="KW-0732">Signal</keyword>
<dbReference type="PROSITE" id="PS51450">
    <property type="entry name" value="LRR"/>
    <property type="match status" value="1"/>
</dbReference>
<dbReference type="EMBL" id="BMYZ01000003">
    <property type="protein sequence ID" value="GGY84505.1"/>
    <property type="molecule type" value="Genomic_DNA"/>
</dbReference>
<dbReference type="InterPro" id="IPR001611">
    <property type="entry name" value="Leu-rich_rpt"/>
</dbReference>
<comment type="caution">
    <text evidence="2">The sequence shown here is derived from an EMBL/GenBank/DDBJ whole genome shotgun (WGS) entry which is preliminary data.</text>
</comment>
<gene>
    <name evidence="2" type="ORF">GCM10011613_31810</name>
</gene>
<evidence type="ECO:0000313" key="2">
    <source>
        <dbReference type="EMBL" id="GGY84505.1"/>
    </source>
</evidence>
<name>A0ABQ3B8Z8_9GAMM</name>
<evidence type="ECO:0000313" key="3">
    <source>
        <dbReference type="Proteomes" id="UP000619761"/>
    </source>
</evidence>
<dbReference type="SUPFAM" id="SSF50939">
    <property type="entry name" value="Sialidases"/>
    <property type="match status" value="1"/>
</dbReference>
<evidence type="ECO:0008006" key="4">
    <source>
        <dbReference type="Google" id="ProtNLM"/>
    </source>
</evidence>
<feature type="chain" id="PRO_5045634443" description="BNR/Asp-box repeat protein" evidence="1">
    <location>
        <begin position="21"/>
        <end position="522"/>
    </location>
</feature>
<dbReference type="InterPro" id="IPR015943">
    <property type="entry name" value="WD40/YVTN_repeat-like_dom_sf"/>
</dbReference>
<dbReference type="RefSeq" id="WP_189420385.1">
    <property type="nucleotide sequence ID" value="NZ_BMYZ01000003.1"/>
</dbReference>